<dbReference type="Proteomes" id="UP000294933">
    <property type="component" value="Unassembled WGS sequence"/>
</dbReference>
<dbReference type="STRING" id="50990.A0A4Y7Q766"/>
<dbReference type="PANTHER" id="PTHR37827:SF1">
    <property type="entry name" value="HNH DOMAIN-CONTAINING PROTEIN"/>
    <property type="match status" value="1"/>
</dbReference>
<accession>A0A4Y7Q766</accession>
<organism evidence="1 2">
    <name type="scientific">Rickenella mellea</name>
    <dbReference type="NCBI Taxonomy" id="50990"/>
    <lineage>
        <taxon>Eukaryota</taxon>
        <taxon>Fungi</taxon>
        <taxon>Dikarya</taxon>
        <taxon>Basidiomycota</taxon>
        <taxon>Agaricomycotina</taxon>
        <taxon>Agaricomycetes</taxon>
        <taxon>Hymenochaetales</taxon>
        <taxon>Rickenellaceae</taxon>
        <taxon>Rickenella</taxon>
    </lineage>
</organism>
<name>A0A4Y7Q766_9AGAM</name>
<dbReference type="CDD" id="cd00085">
    <property type="entry name" value="HNHc"/>
    <property type="match status" value="1"/>
</dbReference>
<dbReference type="VEuPathDB" id="FungiDB:BD410DRAFT_162826"/>
<proteinExistence type="predicted"/>
<dbReference type="EMBL" id="ML170170">
    <property type="protein sequence ID" value="TDL23483.1"/>
    <property type="molecule type" value="Genomic_DNA"/>
</dbReference>
<dbReference type="PANTHER" id="PTHR37827">
    <property type="entry name" value="TUDOR DOMAIN-CONTAINING PROTEIN"/>
    <property type="match status" value="1"/>
</dbReference>
<evidence type="ECO:0008006" key="3">
    <source>
        <dbReference type="Google" id="ProtNLM"/>
    </source>
</evidence>
<dbReference type="AlphaFoldDB" id="A0A4Y7Q766"/>
<protein>
    <recommendedName>
        <fullName evidence="3">HNH domain-containing protein</fullName>
    </recommendedName>
</protein>
<reference evidence="1 2" key="1">
    <citation type="submission" date="2018-06" db="EMBL/GenBank/DDBJ databases">
        <title>A transcriptomic atlas of mushroom development highlights an independent origin of complex multicellularity.</title>
        <authorList>
            <consortium name="DOE Joint Genome Institute"/>
            <person name="Krizsan K."/>
            <person name="Almasi E."/>
            <person name="Merenyi Z."/>
            <person name="Sahu N."/>
            <person name="Viragh M."/>
            <person name="Koszo T."/>
            <person name="Mondo S."/>
            <person name="Kiss B."/>
            <person name="Balint B."/>
            <person name="Kues U."/>
            <person name="Barry K."/>
            <person name="Hegedus J.C."/>
            <person name="Henrissat B."/>
            <person name="Johnson J."/>
            <person name="Lipzen A."/>
            <person name="Ohm R."/>
            <person name="Nagy I."/>
            <person name="Pangilinan J."/>
            <person name="Yan J."/>
            <person name="Xiong Y."/>
            <person name="Grigoriev I.V."/>
            <person name="Hibbett D.S."/>
            <person name="Nagy L.G."/>
        </authorList>
    </citation>
    <scope>NUCLEOTIDE SEQUENCE [LARGE SCALE GENOMIC DNA]</scope>
    <source>
        <strain evidence="1 2">SZMC22713</strain>
    </source>
</reference>
<keyword evidence="2" id="KW-1185">Reference proteome</keyword>
<gene>
    <name evidence="1" type="ORF">BD410DRAFT_162826</name>
</gene>
<dbReference type="OrthoDB" id="4850648at2759"/>
<dbReference type="InterPro" id="IPR003615">
    <property type="entry name" value="HNH_nuc"/>
</dbReference>
<evidence type="ECO:0000313" key="1">
    <source>
        <dbReference type="EMBL" id="TDL23483.1"/>
    </source>
</evidence>
<sequence>MDSDLEAESSQFSIFKDCFARRILAKTDLDVAGTENDDLDDFTSYLCSVVWPSLPEYLRNLPHGETNPVEVDTIDLDAVPVAFIDTLISYGMADDRDSAIYSLRKVLEVYVDEACAPLPPWSSTRTNECEICERAIPLTYHHLIPRSVHDKVLKRKWHPESMINSVAWLCRQCHSAVHGVASNEKLAREYYTVELLLGREDIQKWKKYAAKQRYGRRRG</sequence>
<evidence type="ECO:0000313" key="2">
    <source>
        <dbReference type="Proteomes" id="UP000294933"/>
    </source>
</evidence>